<dbReference type="SUPFAM" id="SSF56349">
    <property type="entry name" value="DNA breaking-rejoining enzymes"/>
    <property type="match status" value="1"/>
</dbReference>
<keyword evidence="2" id="KW-0238">DNA-binding</keyword>
<evidence type="ECO:0000313" key="6">
    <source>
        <dbReference type="EMBL" id="KAA6337109.1"/>
    </source>
</evidence>
<dbReference type="GO" id="GO:0003677">
    <property type="term" value="F:DNA binding"/>
    <property type="evidence" value="ECO:0007669"/>
    <property type="project" value="UniProtKB-KW"/>
</dbReference>
<dbReference type="InterPro" id="IPR050090">
    <property type="entry name" value="Tyrosine_recombinase_XerCD"/>
</dbReference>
<organism evidence="6">
    <name type="scientific">termite gut metagenome</name>
    <dbReference type="NCBI Taxonomy" id="433724"/>
    <lineage>
        <taxon>unclassified sequences</taxon>
        <taxon>metagenomes</taxon>
        <taxon>organismal metagenomes</taxon>
    </lineage>
</organism>
<dbReference type="PROSITE" id="PS51898">
    <property type="entry name" value="TYR_RECOMBINASE"/>
    <property type="match status" value="1"/>
</dbReference>
<proteinExistence type="predicted"/>
<protein>
    <submittedName>
        <fullName evidence="6">Tyrosine recombinase XerD</fullName>
    </submittedName>
</protein>
<name>A0A5J4RTP4_9ZZZZ</name>
<dbReference type="PANTHER" id="PTHR30349:SF41">
    <property type="entry name" value="INTEGRASE_RECOMBINASE PROTEIN MJ0367-RELATED"/>
    <property type="match status" value="1"/>
</dbReference>
<dbReference type="InterPro" id="IPR011010">
    <property type="entry name" value="DNA_brk_join_enz"/>
</dbReference>
<dbReference type="EMBL" id="SNRY01000730">
    <property type="protein sequence ID" value="KAA6337109.1"/>
    <property type="molecule type" value="Genomic_DNA"/>
</dbReference>
<dbReference type="InterPro" id="IPR002104">
    <property type="entry name" value="Integrase_catalytic"/>
</dbReference>
<evidence type="ECO:0000259" key="4">
    <source>
        <dbReference type="PROSITE" id="PS51898"/>
    </source>
</evidence>
<dbReference type="Gene3D" id="1.10.443.10">
    <property type="entry name" value="Intergrase catalytic core"/>
    <property type="match status" value="1"/>
</dbReference>
<dbReference type="Pfam" id="PF13495">
    <property type="entry name" value="Phage_int_SAM_4"/>
    <property type="match status" value="1"/>
</dbReference>
<comment type="caution">
    <text evidence="6">The sequence shown here is derived from an EMBL/GenBank/DDBJ whole genome shotgun (WGS) entry which is preliminary data.</text>
</comment>
<dbReference type="InterPro" id="IPR013762">
    <property type="entry name" value="Integrase-like_cat_sf"/>
</dbReference>
<evidence type="ECO:0000256" key="2">
    <source>
        <dbReference type="ARBA" id="ARBA00023125"/>
    </source>
</evidence>
<evidence type="ECO:0000259" key="5">
    <source>
        <dbReference type="PROSITE" id="PS51900"/>
    </source>
</evidence>
<keyword evidence="3" id="KW-0233">DNA recombination</keyword>
<dbReference type="PANTHER" id="PTHR30349">
    <property type="entry name" value="PHAGE INTEGRASE-RELATED"/>
    <property type="match status" value="1"/>
</dbReference>
<dbReference type="InterPro" id="IPR010998">
    <property type="entry name" value="Integrase_recombinase_N"/>
</dbReference>
<dbReference type="Pfam" id="PF00589">
    <property type="entry name" value="Phage_integrase"/>
    <property type="match status" value="1"/>
</dbReference>
<accession>A0A5J4RTP4</accession>
<dbReference type="PROSITE" id="PS51900">
    <property type="entry name" value="CB"/>
    <property type="match status" value="1"/>
</dbReference>
<dbReference type="InterPro" id="IPR004107">
    <property type="entry name" value="Integrase_SAM-like_N"/>
</dbReference>
<reference evidence="6" key="1">
    <citation type="submission" date="2019-03" db="EMBL/GenBank/DDBJ databases">
        <title>Single cell metagenomics reveals metabolic interactions within the superorganism composed of flagellate Streblomastix strix and complex community of Bacteroidetes bacteria on its surface.</title>
        <authorList>
            <person name="Treitli S.C."/>
            <person name="Kolisko M."/>
            <person name="Husnik F."/>
            <person name="Keeling P."/>
            <person name="Hampl V."/>
        </authorList>
    </citation>
    <scope>NUCLEOTIDE SEQUENCE</scope>
    <source>
        <strain evidence="6">STM</strain>
    </source>
</reference>
<feature type="domain" description="Tyr recombinase" evidence="4">
    <location>
        <begin position="120"/>
        <end position="236"/>
    </location>
</feature>
<evidence type="ECO:0000256" key="1">
    <source>
        <dbReference type="ARBA" id="ARBA00022908"/>
    </source>
</evidence>
<dbReference type="Gene3D" id="1.10.150.130">
    <property type="match status" value="1"/>
</dbReference>
<gene>
    <name evidence="6" type="ORF">EZS27_014791</name>
</gene>
<dbReference type="AlphaFoldDB" id="A0A5J4RTP4"/>
<dbReference type="InterPro" id="IPR044068">
    <property type="entry name" value="CB"/>
</dbReference>
<sequence>MKTTDFAECLTAFLKIYLSSRNMSENTVKSYRDTFKLILVFSEEQYHISAERLTLEKFNSDFIENFLMWLNTNRDNSVSTQNQRLAAIHAFIHYIKTRKPEYLFQNQRILEISSLRQPQPELAYLTAETVKSVIAEISMTTRFGRRDAVLLSLLYDSAARVQELTDLRVRDVRLVKPYTVTLTGKGNKARTVPISTNMAEILKSYIKENHLSVNEKLDYPLFFNHQRHKMTRAGIA</sequence>
<feature type="domain" description="Core-binding (CB)" evidence="5">
    <location>
        <begin position="4"/>
        <end position="96"/>
    </location>
</feature>
<keyword evidence="1" id="KW-0229">DNA integration</keyword>
<evidence type="ECO:0000256" key="3">
    <source>
        <dbReference type="ARBA" id="ARBA00023172"/>
    </source>
</evidence>
<dbReference type="GO" id="GO:0006310">
    <property type="term" value="P:DNA recombination"/>
    <property type="evidence" value="ECO:0007669"/>
    <property type="project" value="UniProtKB-KW"/>
</dbReference>
<dbReference type="GO" id="GO:0015074">
    <property type="term" value="P:DNA integration"/>
    <property type="evidence" value="ECO:0007669"/>
    <property type="project" value="UniProtKB-KW"/>
</dbReference>